<dbReference type="InterPro" id="IPR007831">
    <property type="entry name" value="T2SS_GspE_N"/>
</dbReference>
<dbReference type="Gene3D" id="3.40.50.300">
    <property type="entry name" value="P-loop containing nucleotide triphosphate hydrolases"/>
    <property type="match status" value="1"/>
</dbReference>
<dbReference type="GO" id="GO:0005886">
    <property type="term" value="C:plasma membrane"/>
    <property type="evidence" value="ECO:0007669"/>
    <property type="project" value="TreeGrafter"/>
</dbReference>
<evidence type="ECO:0000256" key="1">
    <source>
        <dbReference type="ARBA" id="ARBA00006611"/>
    </source>
</evidence>
<dbReference type="CDD" id="cd01129">
    <property type="entry name" value="PulE-GspE-like"/>
    <property type="match status" value="1"/>
</dbReference>
<dbReference type="Gene3D" id="3.30.450.90">
    <property type="match status" value="1"/>
</dbReference>
<evidence type="ECO:0000256" key="2">
    <source>
        <dbReference type="ARBA" id="ARBA00022741"/>
    </source>
</evidence>
<dbReference type="SUPFAM" id="SSF52540">
    <property type="entry name" value="P-loop containing nucleoside triphosphate hydrolases"/>
    <property type="match status" value="1"/>
</dbReference>
<keyword evidence="2" id="KW-0547">Nucleotide-binding</keyword>
<sequence length="552" mass="62305">MAQERKRLGDLLVEAGLLTEDKLQQALKEKSKDQKLGDAILQRGYITEQQLIEVLEFQLGIPHVSLFRYPFDQNLFHLIPKDTAKRNLIIPLKKEGDKLFVAMADPMDFYVIEDLRLSTGFFIETAIATKDDILRSINKFYDMDESFEELKGLGNDHEDGQDETIMDQDSPIARLVNQILSNAMTQKASDIHIDPQETRVLIRYRVDGILRTERAIPKHMQSMLSARIKIMAQLDITEHRVPQDGRIKTNIDFRPIDLRVSTLPTIYGEKMVLRILDLSSSLNDLTQLGFNSLNMKRFQSLIDRPTGIVLITGPTGSGKSSTLYAALNKLNSEEVNIITVEDPVEYQLEGINQIQVNSNVGLTFATGLRSILRQDPNIIMVGEIRDKETVEVAIRASLTGHLVLSTIHTNDSLTTVTRLIDMGVEPFLVATSLSGIVAQRLVRKVCRDCAVEEIPTRREYDIFKRRGLTVEKINRGKGCAACNMTGYKGRLAIHEVLVINEEMKKIIMNNEPLSTLREAAHRSKTIFLLDDGLLKVKQGITTTEEILRVAIE</sequence>
<evidence type="ECO:0000256" key="3">
    <source>
        <dbReference type="ARBA" id="ARBA00022840"/>
    </source>
</evidence>
<dbReference type="Proteomes" id="UP000181997">
    <property type="component" value="Unassembled WGS sequence"/>
</dbReference>
<dbReference type="SUPFAM" id="SSF160246">
    <property type="entry name" value="EspE N-terminal domain-like"/>
    <property type="match status" value="1"/>
</dbReference>
<dbReference type="FunFam" id="3.30.450.90:FF:000001">
    <property type="entry name" value="Type II secretion system ATPase GspE"/>
    <property type="match status" value="1"/>
</dbReference>
<dbReference type="InterPro" id="IPR001482">
    <property type="entry name" value="T2SS/T4SS_dom"/>
</dbReference>
<comment type="similarity">
    <text evidence="1">Belongs to the GSP E family.</text>
</comment>
<dbReference type="GO" id="GO:0005524">
    <property type="term" value="F:ATP binding"/>
    <property type="evidence" value="ECO:0007669"/>
    <property type="project" value="UniProtKB-KW"/>
</dbReference>
<keyword evidence="7" id="KW-1185">Reference proteome</keyword>
<organism evidence="6 7">
    <name type="scientific">[Bacillus] enclensis</name>
    <dbReference type="NCBI Taxonomy" id="1402860"/>
    <lineage>
        <taxon>Bacteria</taxon>
        <taxon>Bacillati</taxon>
        <taxon>Bacillota</taxon>
        <taxon>Bacilli</taxon>
        <taxon>Bacillales</taxon>
        <taxon>Bacillaceae</taxon>
        <taxon>Rossellomorea</taxon>
    </lineage>
</organism>
<dbReference type="FunFam" id="3.30.300.160:FF:000002">
    <property type="entry name" value="Type II secretion system protein E"/>
    <property type="match status" value="1"/>
</dbReference>
<dbReference type="GO" id="GO:0016887">
    <property type="term" value="F:ATP hydrolysis activity"/>
    <property type="evidence" value="ECO:0007669"/>
    <property type="project" value="TreeGrafter"/>
</dbReference>
<dbReference type="Gene3D" id="3.30.300.160">
    <property type="entry name" value="Type II secretion system, protein E, N-terminal domain"/>
    <property type="match status" value="1"/>
</dbReference>
<dbReference type="InterPro" id="IPR037257">
    <property type="entry name" value="T2SS_E_N_sf"/>
</dbReference>
<evidence type="ECO:0000313" key="7">
    <source>
        <dbReference type="Proteomes" id="UP000181997"/>
    </source>
</evidence>
<feature type="domain" description="Bacterial type II secretion system protein E" evidence="4">
    <location>
        <begin position="167"/>
        <end position="548"/>
    </location>
</feature>
<dbReference type="OrthoDB" id="9808272at2"/>
<dbReference type="FunFam" id="3.40.50.300:FF:000398">
    <property type="entry name" value="Type IV pilus assembly ATPase PilB"/>
    <property type="match status" value="1"/>
</dbReference>
<dbReference type="InterPro" id="IPR027417">
    <property type="entry name" value="P-loop_NTPase"/>
</dbReference>
<evidence type="ECO:0000259" key="4">
    <source>
        <dbReference type="Pfam" id="PF00437"/>
    </source>
</evidence>
<dbReference type="AlphaFoldDB" id="A0A0V8HNB9"/>
<gene>
    <name evidence="6" type="ORF">GA0061094_1340</name>
</gene>
<dbReference type="EMBL" id="FMAU01000001">
    <property type="protein sequence ID" value="SCB91040.1"/>
    <property type="molecule type" value="Genomic_DNA"/>
</dbReference>
<dbReference type="Pfam" id="PF00437">
    <property type="entry name" value="T2SSE"/>
    <property type="match status" value="1"/>
</dbReference>
<evidence type="ECO:0000259" key="5">
    <source>
        <dbReference type="Pfam" id="PF05157"/>
    </source>
</evidence>
<dbReference type="Pfam" id="PF05157">
    <property type="entry name" value="MshEN"/>
    <property type="match status" value="1"/>
</dbReference>
<name>A0A0V8HNB9_9BACI</name>
<protein>
    <submittedName>
        <fullName evidence="6">Type IV pilus assembly protein PilB</fullName>
    </submittedName>
</protein>
<evidence type="ECO:0000313" key="6">
    <source>
        <dbReference type="EMBL" id="SCB91040.1"/>
    </source>
</evidence>
<dbReference type="RefSeq" id="WP_032087477.1">
    <property type="nucleotide sequence ID" value="NZ_FMAU01000001.1"/>
</dbReference>
<dbReference type="PANTHER" id="PTHR30258">
    <property type="entry name" value="TYPE II SECRETION SYSTEM PROTEIN GSPE-RELATED"/>
    <property type="match status" value="1"/>
</dbReference>
<proteinExistence type="inferred from homology"/>
<accession>A0A0V8HNB9</accession>
<reference evidence="7" key="1">
    <citation type="submission" date="2016-08" db="EMBL/GenBank/DDBJ databases">
        <authorList>
            <person name="Varghese N."/>
            <person name="Submissions Spin"/>
        </authorList>
    </citation>
    <scope>NUCLEOTIDE SEQUENCE [LARGE SCALE GENOMIC DNA]</scope>
    <source>
        <strain evidence="7">SGD-1123</strain>
    </source>
</reference>
<dbReference type="PANTHER" id="PTHR30258:SF1">
    <property type="entry name" value="PROTEIN TRANSPORT PROTEIN HOFB HOMOLOG"/>
    <property type="match status" value="1"/>
</dbReference>
<feature type="domain" description="Type II secretion system protein GspE N-terminal" evidence="5">
    <location>
        <begin position="59"/>
        <end position="146"/>
    </location>
</feature>
<keyword evidence="3" id="KW-0067">ATP-binding</keyword>